<dbReference type="Proteomes" id="UP001058072">
    <property type="component" value="Chromosome"/>
</dbReference>
<dbReference type="EMBL" id="CP071250">
    <property type="protein sequence ID" value="UUF08208.1"/>
    <property type="molecule type" value="Genomic_DNA"/>
</dbReference>
<gene>
    <name evidence="2" type="ORF">J0J70_11545</name>
</gene>
<evidence type="ECO:0000256" key="1">
    <source>
        <dbReference type="SAM" id="Phobius"/>
    </source>
</evidence>
<feature type="transmembrane region" description="Helical" evidence="1">
    <location>
        <begin position="216"/>
        <end position="239"/>
    </location>
</feature>
<reference evidence="2" key="1">
    <citation type="submission" date="2021-03" db="EMBL/GenBank/DDBJ databases">
        <title>Comparative Genomics and Metabolomics in the genus Turicibacter.</title>
        <authorList>
            <person name="Maki J."/>
            <person name="Looft T."/>
        </authorList>
    </citation>
    <scope>NUCLEOTIDE SEQUENCE</scope>
    <source>
        <strain evidence="2">ISU324</strain>
    </source>
</reference>
<dbReference type="AlphaFoldDB" id="A0A9Q9CGP2"/>
<dbReference type="RefSeq" id="WP_212725027.1">
    <property type="nucleotide sequence ID" value="NZ_CP071250.1"/>
</dbReference>
<accession>A0A9Q9CGP2</accession>
<dbReference type="Pfam" id="PF11167">
    <property type="entry name" value="DUF2953"/>
    <property type="match status" value="1"/>
</dbReference>
<protein>
    <submittedName>
        <fullName evidence="2">DUF2953 domain-containing protein</fullName>
    </submittedName>
</protein>
<evidence type="ECO:0000313" key="3">
    <source>
        <dbReference type="Proteomes" id="UP001058072"/>
    </source>
</evidence>
<sequence>MRWIGYFLLVFLGIITLLLFIRIKVEIFVQNQYGWIELRYLWFKYRVNVEDVLSESMKEEGSQQIHEVKKVAEEKATKTEVKETVKVKVKSKVVTVEQPETKGRKVEKVTVKKNEKVKEKKVKKKLDFKEIKQMLHRGKVILKEARTVLIRLTTKIRIQKLDSVVEFSLDDAMTTGCLLGVIWGVQANIYRFIERYVKKIDSYHFDVTSKFSGNSIFLNLSCILSFRIVDIIIVLLLSFKELLTIKQMLKLEEE</sequence>
<organism evidence="2 3">
    <name type="scientific">Turicibacter bilis</name>
    <dbReference type="NCBI Taxonomy" id="2735723"/>
    <lineage>
        <taxon>Bacteria</taxon>
        <taxon>Bacillati</taxon>
        <taxon>Bacillota</taxon>
        <taxon>Erysipelotrichia</taxon>
        <taxon>Erysipelotrichales</taxon>
        <taxon>Turicibacteraceae</taxon>
        <taxon>Turicibacter</taxon>
    </lineage>
</organism>
<proteinExistence type="predicted"/>
<dbReference type="InterPro" id="IPR021338">
    <property type="entry name" value="DUF2953"/>
</dbReference>
<feature type="transmembrane region" description="Helical" evidence="1">
    <location>
        <begin position="6"/>
        <end position="23"/>
    </location>
</feature>
<keyword evidence="1" id="KW-1133">Transmembrane helix</keyword>
<evidence type="ECO:0000313" key="2">
    <source>
        <dbReference type="EMBL" id="UUF08208.1"/>
    </source>
</evidence>
<name>A0A9Q9CGP2_9FIRM</name>
<keyword evidence="1" id="KW-0812">Transmembrane</keyword>
<keyword evidence="1" id="KW-0472">Membrane</keyword>